<name>X1UWZ7_9ZZZZ</name>
<evidence type="ECO:0000256" key="4">
    <source>
        <dbReference type="ARBA" id="ARBA00022598"/>
    </source>
</evidence>
<comment type="catalytic activity">
    <reaction evidence="9">
        <text>(6S)-5,6,7,8-tetrahydrofolyl-(gamma-L-Glu)(n) + L-glutamate + ATP = (6S)-5,6,7,8-tetrahydrofolyl-(gamma-L-Glu)(n+1) + ADP + phosphate + H(+)</text>
        <dbReference type="Rhea" id="RHEA:10580"/>
        <dbReference type="Rhea" id="RHEA-COMP:14738"/>
        <dbReference type="Rhea" id="RHEA-COMP:14740"/>
        <dbReference type="ChEBI" id="CHEBI:15378"/>
        <dbReference type="ChEBI" id="CHEBI:29985"/>
        <dbReference type="ChEBI" id="CHEBI:30616"/>
        <dbReference type="ChEBI" id="CHEBI:43474"/>
        <dbReference type="ChEBI" id="CHEBI:141005"/>
        <dbReference type="ChEBI" id="CHEBI:456216"/>
        <dbReference type="EC" id="6.3.2.17"/>
    </reaction>
</comment>
<dbReference type="Gene3D" id="3.40.1190.10">
    <property type="entry name" value="Mur-like, catalytic domain"/>
    <property type="match status" value="1"/>
</dbReference>
<dbReference type="InterPro" id="IPR001645">
    <property type="entry name" value="Folylpolyglutamate_synth"/>
</dbReference>
<evidence type="ECO:0000256" key="9">
    <source>
        <dbReference type="ARBA" id="ARBA00047493"/>
    </source>
</evidence>
<dbReference type="FunFam" id="3.40.1190.10:FF:000011">
    <property type="entry name" value="Folylpolyglutamate synthase/dihydrofolate synthase"/>
    <property type="match status" value="1"/>
</dbReference>
<comment type="similarity">
    <text evidence="2">Belongs to the folylpolyglutamate synthase family.</text>
</comment>
<evidence type="ECO:0000256" key="2">
    <source>
        <dbReference type="ARBA" id="ARBA00008276"/>
    </source>
</evidence>
<dbReference type="InterPro" id="IPR018109">
    <property type="entry name" value="Folylpolyglutamate_synth_CS"/>
</dbReference>
<dbReference type="NCBIfam" id="TIGR01499">
    <property type="entry name" value="folC"/>
    <property type="match status" value="1"/>
</dbReference>
<dbReference type="SUPFAM" id="SSF53623">
    <property type="entry name" value="MurD-like peptide ligases, catalytic domain"/>
    <property type="match status" value="1"/>
</dbReference>
<feature type="non-terminal residue" evidence="11">
    <location>
        <position position="262"/>
    </location>
</feature>
<dbReference type="PANTHER" id="PTHR11136:SF0">
    <property type="entry name" value="DIHYDROFOLATE SYNTHETASE-RELATED"/>
    <property type="match status" value="1"/>
</dbReference>
<keyword evidence="8" id="KW-0460">Magnesium</keyword>
<comment type="cofactor">
    <cofactor evidence="1">
        <name>Mg(2+)</name>
        <dbReference type="ChEBI" id="CHEBI:18420"/>
    </cofactor>
</comment>
<feature type="domain" description="Mur ligase central" evidence="10">
    <location>
        <begin position="34"/>
        <end position="261"/>
    </location>
</feature>
<dbReference type="PROSITE" id="PS01012">
    <property type="entry name" value="FOLYLPOLYGLU_SYNT_2"/>
    <property type="match status" value="1"/>
</dbReference>
<evidence type="ECO:0000256" key="3">
    <source>
        <dbReference type="ARBA" id="ARBA00013025"/>
    </source>
</evidence>
<dbReference type="EC" id="6.3.2.17" evidence="3"/>
<evidence type="ECO:0000259" key="10">
    <source>
        <dbReference type="Pfam" id="PF08245"/>
    </source>
</evidence>
<dbReference type="Pfam" id="PF08245">
    <property type="entry name" value="Mur_ligase_M"/>
    <property type="match status" value="1"/>
</dbReference>
<comment type="caution">
    <text evidence="11">The sequence shown here is derived from an EMBL/GenBank/DDBJ whole genome shotgun (WGS) entry which is preliminary data.</text>
</comment>
<accession>X1UWZ7</accession>
<dbReference type="PROSITE" id="PS01011">
    <property type="entry name" value="FOLYLPOLYGLU_SYNT_1"/>
    <property type="match status" value="1"/>
</dbReference>
<dbReference type="GO" id="GO:0005524">
    <property type="term" value="F:ATP binding"/>
    <property type="evidence" value="ECO:0007669"/>
    <property type="project" value="UniProtKB-KW"/>
</dbReference>
<reference evidence="11" key="1">
    <citation type="journal article" date="2014" name="Front. Microbiol.">
        <title>High frequency of phylogenetically diverse reductive dehalogenase-homologous genes in deep subseafloor sedimentary metagenomes.</title>
        <authorList>
            <person name="Kawai M."/>
            <person name="Futagami T."/>
            <person name="Toyoda A."/>
            <person name="Takaki Y."/>
            <person name="Nishi S."/>
            <person name="Hori S."/>
            <person name="Arai W."/>
            <person name="Tsubouchi T."/>
            <person name="Morono Y."/>
            <person name="Uchiyama I."/>
            <person name="Ito T."/>
            <person name="Fujiyama A."/>
            <person name="Inagaki F."/>
            <person name="Takami H."/>
        </authorList>
    </citation>
    <scope>NUCLEOTIDE SEQUENCE</scope>
    <source>
        <strain evidence="11">Expedition CK06-06</strain>
    </source>
</reference>
<feature type="non-terminal residue" evidence="11">
    <location>
        <position position="1"/>
    </location>
</feature>
<evidence type="ECO:0000256" key="7">
    <source>
        <dbReference type="ARBA" id="ARBA00022840"/>
    </source>
</evidence>
<dbReference type="PANTHER" id="PTHR11136">
    <property type="entry name" value="FOLYLPOLYGLUTAMATE SYNTHASE-RELATED"/>
    <property type="match status" value="1"/>
</dbReference>
<gene>
    <name evidence="11" type="ORF">S12H4_40909</name>
</gene>
<dbReference type="InterPro" id="IPR036565">
    <property type="entry name" value="Mur-like_cat_sf"/>
</dbReference>
<dbReference type="InterPro" id="IPR013221">
    <property type="entry name" value="Mur_ligase_cen"/>
</dbReference>
<evidence type="ECO:0000313" key="11">
    <source>
        <dbReference type="EMBL" id="GAI96904.1"/>
    </source>
</evidence>
<dbReference type="GO" id="GO:0008841">
    <property type="term" value="F:dihydrofolate synthase activity"/>
    <property type="evidence" value="ECO:0007669"/>
    <property type="project" value="TreeGrafter"/>
</dbReference>
<keyword evidence="6" id="KW-0547">Nucleotide-binding</keyword>
<dbReference type="EMBL" id="BARW01024876">
    <property type="protein sequence ID" value="GAI96904.1"/>
    <property type="molecule type" value="Genomic_DNA"/>
</dbReference>
<proteinExistence type="inferred from homology"/>
<keyword evidence="5" id="KW-0479">Metal-binding</keyword>
<evidence type="ECO:0000256" key="6">
    <source>
        <dbReference type="ARBA" id="ARBA00022741"/>
    </source>
</evidence>
<dbReference type="GO" id="GO:0005737">
    <property type="term" value="C:cytoplasm"/>
    <property type="evidence" value="ECO:0007669"/>
    <property type="project" value="TreeGrafter"/>
</dbReference>
<dbReference type="GO" id="GO:0004326">
    <property type="term" value="F:tetrahydrofolylpolyglutamate synthase activity"/>
    <property type="evidence" value="ECO:0007669"/>
    <property type="project" value="UniProtKB-EC"/>
</dbReference>
<organism evidence="11">
    <name type="scientific">marine sediment metagenome</name>
    <dbReference type="NCBI Taxonomy" id="412755"/>
    <lineage>
        <taxon>unclassified sequences</taxon>
        <taxon>metagenomes</taxon>
        <taxon>ecological metagenomes</taxon>
    </lineage>
</organism>
<dbReference type="GO" id="GO:0046872">
    <property type="term" value="F:metal ion binding"/>
    <property type="evidence" value="ECO:0007669"/>
    <property type="project" value="UniProtKB-KW"/>
</dbReference>
<evidence type="ECO:0000256" key="1">
    <source>
        <dbReference type="ARBA" id="ARBA00001946"/>
    </source>
</evidence>
<evidence type="ECO:0000256" key="5">
    <source>
        <dbReference type="ARBA" id="ARBA00022723"/>
    </source>
</evidence>
<keyword evidence="7" id="KW-0067">ATP-binding</keyword>
<keyword evidence="4" id="KW-0436">Ligase</keyword>
<dbReference type="AlphaFoldDB" id="X1UWZ7"/>
<sequence>ERMPRSALVFDLRRIEMLLERLGKPQEAAKAVHVAGTKGKGSTAAMIASILTGAGYRTGLYTSPHLLSLTERIQVDGKPIAEDVFARLVEMMKLEVEAVNDFGAFGELTTFELLTVLAFTYFREREADYQVLETGLGGRLDATNVVQPEVCVITSISFDHTDVLGDTLTQIATEKAGIIKSGSTVVCSPQSSEAMKVIERICRERGVGLFRVGSDVTWHRQTFNLEGQSFQLRGITGEYEINLPLLGEHQLENAATAVAVAE</sequence>
<protein>
    <recommendedName>
        <fullName evidence="3">tetrahydrofolate synthase</fullName>
        <ecNumber evidence="3">6.3.2.17</ecNumber>
    </recommendedName>
</protein>
<evidence type="ECO:0000256" key="8">
    <source>
        <dbReference type="ARBA" id="ARBA00022842"/>
    </source>
</evidence>